<dbReference type="PROSITE" id="PS00678">
    <property type="entry name" value="WD_REPEATS_1"/>
    <property type="match status" value="1"/>
</dbReference>
<keyword evidence="10" id="KW-0433">Leucine-rich repeat</keyword>
<keyword evidence="12" id="KW-0677">Repeat</keyword>
<protein>
    <recommendedName>
        <fullName evidence="6">Leucine-rich repeat and WD repeat-containing protein 1</fullName>
    </recommendedName>
    <alternativeName>
        <fullName evidence="19">Origin recognition complex-associated protein</fullName>
    </alternativeName>
</protein>
<dbReference type="PANTHER" id="PTHR24370:SF10">
    <property type="entry name" value="LEUCINE-RICH REPEAT AND WD REPEAT-CONTAINING PROTEIN 1"/>
    <property type="match status" value="1"/>
</dbReference>
<evidence type="ECO:0000259" key="21">
    <source>
        <dbReference type="Pfam" id="PF23211"/>
    </source>
</evidence>
<evidence type="ECO:0000256" key="6">
    <source>
        <dbReference type="ARBA" id="ARBA00015536"/>
    </source>
</evidence>
<keyword evidence="16" id="KW-0206">Cytoskeleton</keyword>
<dbReference type="PANTHER" id="PTHR24370">
    <property type="entry name" value="OPTICIN"/>
    <property type="match status" value="1"/>
</dbReference>
<keyword evidence="8" id="KW-0963">Cytoplasm</keyword>
<dbReference type="SUPFAM" id="SSF50978">
    <property type="entry name" value="WD40 repeat-like"/>
    <property type="match status" value="1"/>
</dbReference>
<dbReference type="GO" id="GO:0005813">
    <property type="term" value="C:centrosome"/>
    <property type="evidence" value="ECO:0007669"/>
    <property type="project" value="UniProtKB-SubCell"/>
</dbReference>
<evidence type="ECO:0000256" key="18">
    <source>
        <dbReference type="ARBA" id="ARBA00023328"/>
    </source>
</evidence>
<dbReference type="InterPro" id="IPR019775">
    <property type="entry name" value="WD40_repeat_CS"/>
</dbReference>
<evidence type="ECO:0000313" key="23">
    <source>
        <dbReference type="EMBL" id="RWS15016.1"/>
    </source>
</evidence>
<dbReference type="AlphaFoldDB" id="A0A3S3SGP2"/>
<evidence type="ECO:0000256" key="11">
    <source>
        <dbReference type="ARBA" id="ARBA00022705"/>
    </source>
</evidence>
<keyword evidence="14" id="KW-0156">Chromatin regulator</keyword>
<evidence type="ECO:0000256" key="10">
    <source>
        <dbReference type="ARBA" id="ARBA00022614"/>
    </source>
</evidence>
<keyword evidence="18" id="KW-0137">Centromere</keyword>
<feature type="domain" description="Leucine-rich repeat and WD repeat-containing protein 1 LRR" evidence="21">
    <location>
        <begin position="14"/>
        <end position="148"/>
    </location>
</feature>
<dbReference type="InterPro" id="IPR001680">
    <property type="entry name" value="WD40_rpt"/>
</dbReference>
<dbReference type="SMART" id="SM00320">
    <property type="entry name" value="WD40"/>
    <property type="match status" value="3"/>
</dbReference>
<keyword evidence="24" id="KW-1185">Reference proteome</keyword>
<evidence type="ECO:0000256" key="5">
    <source>
        <dbReference type="ARBA" id="ARBA00007545"/>
    </source>
</evidence>
<dbReference type="GO" id="GO:0071169">
    <property type="term" value="P:establishment of protein localization to chromatin"/>
    <property type="evidence" value="ECO:0007669"/>
    <property type="project" value="TreeGrafter"/>
</dbReference>
<dbReference type="PROSITE" id="PS50294">
    <property type="entry name" value="WD_REPEATS_REGION"/>
    <property type="match status" value="1"/>
</dbReference>
<evidence type="ECO:0000256" key="3">
    <source>
        <dbReference type="ARBA" id="ARBA00004574"/>
    </source>
</evidence>
<dbReference type="GO" id="GO:0006260">
    <property type="term" value="P:DNA replication"/>
    <property type="evidence" value="ECO:0007669"/>
    <property type="project" value="UniProtKB-KW"/>
</dbReference>
<keyword evidence="7" id="KW-0158">Chromosome</keyword>
<dbReference type="GO" id="GO:0000776">
    <property type="term" value="C:kinetochore"/>
    <property type="evidence" value="ECO:0007669"/>
    <property type="project" value="UniProtKB-KW"/>
</dbReference>
<dbReference type="PROSITE" id="PS50082">
    <property type="entry name" value="WD_REPEATS_2"/>
    <property type="match status" value="1"/>
</dbReference>
<evidence type="ECO:0000256" key="2">
    <source>
        <dbReference type="ARBA" id="ARBA00004300"/>
    </source>
</evidence>
<evidence type="ECO:0000256" key="9">
    <source>
        <dbReference type="ARBA" id="ARBA00022574"/>
    </source>
</evidence>
<dbReference type="GO" id="GO:0006325">
    <property type="term" value="P:chromatin organization"/>
    <property type="evidence" value="ECO:0007669"/>
    <property type="project" value="UniProtKB-KW"/>
</dbReference>
<evidence type="ECO:0000256" key="17">
    <source>
        <dbReference type="ARBA" id="ARBA00023242"/>
    </source>
</evidence>
<evidence type="ECO:0000256" key="12">
    <source>
        <dbReference type="ARBA" id="ARBA00022737"/>
    </source>
</evidence>
<keyword evidence="11" id="KW-0235">DNA replication</keyword>
<dbReference type="Proteomes" id="UP000285301">
    <property type="component" value="Unassembled WGS sequence"/>
</dbReference>
<feature type="domain" description="Leucine-rich repeat and WD repeat-containing protein 1 WD" evidence="22">
    <location>
        <begin position="268"/>
        <end position="646"/>
    </location>
</feature>
<dbReference type="GO" id="GO:0005664">
    <property type="term" value="C:nuclear origin of replication recognition complex"/>
    <property type="evidence" value="ECO:0007669"/>
    <property type="project" value="TreeGrafter"/>
</dbReference>
<dbReference type="STRING" id="1965070.A0A3S3SGP2"/>
<evidence type="ECO:0000256" key="15">
    <source>
        <dbReference type="ARBA" id="ARBA00022895"/>
    </source>
</evidence>
<dbReference type="Pfam" id="PF23211">
    <property type="entry name" value="LRR_LRWD1"/>
    <property type="match status" value="1"/>
</dbReference>
<dbReference type="InterPro" id="IPR015943">
    <property type="entry name" value="WD40/YVTN_repeat-like_dom_sf"/>
</dbReference>
<dbReference type="Pfam" id="PF23215">
    <property type="entry name" value="WD_LRWD1"/>
    <property type="match status" value="1"/>
</dbReference>
<organism evidence="23 24">
    <name type="scientific">Dinothrombium tinctorium</name>
    <dbReference type="NCBI Taxonomy" id="1965070"/>
    <lineage>
        <taxon>Eukaryota</taxon>
        <taxon>Metazoa</taxon>
        <taxon>Ecdysozoa</taxon>
        <taxon>Arthropoda</taxon>
        <taxon>Chelicerata</taxon>
        <taxon>Arachnida</taxon>
        <taxon>Acari</taxon>
        <taxon>Acariformes</taxon>
        <taxon>Trombidiformes</taxon>
        <taxon>Prostigmata</taxon>
        <taxon>Anystina</taxon>
        <taxon>Parasitengona</taxon>
        <taxon>Trombidioidea</taxon>
        <taxon>Trombidiidae</taxon>
        <taxon>Dinothrombium</taxon>
    </lineage>
</organism>
<dbReference type="InterPro" id="IPR032675">
    <property type="entry name" value="LRR_dom_sf"/>
</dbReference>
<evidence type="ECO:0000256" key="20">
    <source>
        <dbReference type="PROSITE-ProRule" id="PRU00221"/>
    </source>
</evidence>
<evidence type="ECO:0000256" key="14">
    <source>
        <dbReference type="ARBA" id="ARBA00022853"/>
    </source>
</evidence>
<evidence type="ECO:0000256" key="16">
    <source>
        <dbReference type="ARBA" id="ARBA00023212"/>
    </source>
</evidence>
<accession>A0A3S3SGP2</accession>
<keyword evidence="17" id="KW-0539">Nucleus</keyword>
<sequence>MQLNRELIAKCVQSEALESVHSLNLSKQNITDIAANAFDELVSLQSLDLSNNRLKTFTAEKLCARLKKLDLCDNEIRDVSFLSNFPAIERLSIAGNPLHTTDRLLIVAMLPNLTFLDGNDCSALREVISKLDLDIDKKIDAFWQKELSNALDSASFDCGNLESRLARLVRQNATDCPESAKKVLNYLLENKVKQKVEEEFKTLKARFNRKANETSNESDACSDQTVCSVCDTPSSEVCSKKREQEEHSIEGVKPKKRCFYIRKENSSFDYEAVLFIRCHSSQNNPYDSTTQIWKTAFEPKTRQSNGCNLVASCGGNIVCLIDCPTATVKKRYCDSNLSENFYCMAWTAIPSNGKSEDVILAVGGRERHIVLLHPDELICYCKFVAHDKDVNALLFHPKNPTWLFSASYDKTIKLWDIGKPTRHQAKVKLLRHVNAFNFLLQLVFSPEYDVLLAAGENGLTFWPNFSNEKREPQLGHVSFSKHKVIDGLAIFPENREFVAVKRSRSGVIDVINLKRLLDDFTTAPTRNKTSSFKETPFKSCYQFEYCESICDYMYLTVQQGLMVCGDNDGQLWLYDTSKIPFDDLEGSKKQPPDLVLKWPTINNPKLNDKKIVNEKQPVVINAVAVSPDLEFIVAATNINLVCLWKRSTDS</sequence>
<reference evidence="23 24" key="1">
    <citation type="journal article" date="2018" name="Gigascience">
        <title>Genomes of trombidid mites reveal novel predicted allergens and laterally-transferred genes associated with secondary metabolism.</title>
        <authorList>
            <person name="Dong X."/>
            <person name="Chaisiri K."/>
            <person name="Xia D."/>
            <person name="Armstrong S.D."/>
            <person name="Fang Y."/>
            <person name="Donnelly M.J."/>
            <person name="Kadowaki T."/>
            <person name="McGarry J.W."/>
            <person name="Darby A.C."/>
            <person name="Makepeace B.L."/>
        </authorList>
    </citation>
    <scope>NUCLEOTIDE SEQUENCE [LARGE SCALE GENOMIC DNA]</scope>
    <source>
        <strain evidence="23">UoL-WK</strain>
    </source>
</reference>
<evidence type="ECO:0000256" key="13">
    <source>
        <dbReference type="ARBA" id="ARBA00022838"/>
    </source>
</evidence>
<dbReference type="InterPro" id="IPR001611">
    <property type="entry name" value="Leu-rich_rpt"/>
</dbReference>
<evidence type="ECO:0000256" key="19">
    <source>
        <dbReference type="ARBA" id="ARBA00033046"/>
    </source>
</evidence>
<dbReference type="Gene3D" id="3.80.10.10">
    <property type="entry name" value="Ribonuclease Inhibitor"/>
    <property type="match status" value="1"/>
</dbReference>
<dbReference type="OrthoDB" id="7318948at2759"/>
<dbReference type="InterPro" id="IPR056160">
    <property type="entry name" value="WD_LRWD1"/>
</dbReference>
<evidence type="ECO:0000256" key="7">
    <source>
        <dbReference type="ARBA" id="ARBA00022454"/>
    </source>
</evidence>
<name>A0A3S3SGP2_9ACAR</name>
<comment type="subcellular location">
    <subcellularLocation>
        <location evidence="4">Chromosome</location>
        <location evidence="4">Centromere</location>
        <location evidence="4">Kinetochore</location>
    </subcellularLocation>
    <subcellularLocation>
        <location evidence="3">Chromosome</location>
        <location evidence="3">Telomere</location>
    </subcellularLocation>
    <subcellularLocation>
        <location evidence="2">Cytoplasm</location>
        <location evidence="2">Cytoskeleton</location>
        <location evidence="2">Microtubule organizing center</location>
        <location evidence="2">Centrosome</location>
    </subcellularLocation>
    <subcellularLocation>
        <location evidence="1">Nucleus</location>
    </subcellularLocation>
</comment>
<dbReference type="InterPro" id="IPR056363">
    <property type="entry name" value="LRR_LRWD1_dom"/>
</dbReference>
<dbReference type="SUPFAM" id="SSF52058">
    <property type="entry name" value="L domain-like"/>
    <property type="match status" value="1"/>
</dbReference>
<dbReference type="InterPro" id="IPR052489">
    <property type="entry name" value="LRWD1"/>
</dbReference>
<comment type="caution">
    <text evidence="23">The sequence shown here is derived from an EMBL/GenBank/DDBJ whole genome shotgun (WGS) entry which is preliminary data.</text>
</comment>
<dbReference type="GO" id="GO:0003682">
    <property type="term" value="F:chromatin binding"/>
    <property type="evidence" value="ECO:0007669"/>
    <property type="project" value="TreeGrafter"/>
</dbReference>
<dbReference type="InterPro" id="IPR036322">
    <property type="entry name" value="WD40_repeat_dom_sf"/>
</dbReference>
<evidence type="ECO:0000313" key="24">
    <source>
        <dbReference type="Proteomes" id="UP000285301"/>
    </source>
</evidence>
<evidence type="ECO:0000256" key="8">
    <source>
        <dbReference type="ARBA" id="ARBA00022490"/>
    </source>
</evidence>
<gene>
    <name evidence="23" type="ORF">B4U79_03738</name>
</gene>
<evidence type="ECO:0000256" key="1">
    <source>
        <dbReference type="ARBA" id="ARBA00004123"/>
    </source>
</evidence>
<keyword evidence="15" id="KW-0779">Telomere</keyword>
<evidence type="ECO:0000256" key="4">
    <source>
        <dbReference type="ARBA" id="ARBA00004629"/>
    </source>
</evidence>
<dbReference type="GO" id="GO:0000781">
    <property type="term" value="C:chromosome, telomeric region"/>
    <property type="evidence" value="ECO:0007669"/>
    <property type="project" value="UniProtKB-SubCell"/>
</dbReference>
<dbReference type="Gene3D" id="2.130.10.10">
    <property type="entry name" value="YVTN repeat-like/Quinoprotein amine dehydrogenase"/>
    <property type="match status" value="1"/>
</dbReference>
<proteinExistence type="inferred from homology"/>
<keyword evidence="13" id="KW-0995">Kinetochore</keyword>
<evidence type="ECO:0000259" key="22">
    <source>
        <dbReference type="Pfam" id="PF23215"/>
    </source>
</evidence>
<dbReference type="PROSITE" id="PS51450">
    <property type="entry name" value="LRR"/>
    <property type="match status" value="2"/>
</dbReference>
<feature type="repeat" description="WD" evidence="20">
    <location>
        <begin position="383"/>
        <end position="417"/>
    </location>
</feature>
<keyword evidence="9 20" id="KW-0853">WD repeat</keyword>
<comment type="similarity">
    <text evidence="5">Belongs to the LRWD1 family.</text>
</comment>
<dbReference type="EMBL" id="NCKU01000566">
    <property type="protein sequence ID" value="RWS15016.1"/>
    <property type="molecule type" value="Genomic_DNA"/>
</dbReference>